<dbReference type="EMBL" id="MEVV01000001">
    <property type="protein sequence ID" value="OGC64132.1"/>
    <property type="molecule type" value="Genomic_DNA"/>
</dbReference>
<sequence>MQKGLQKYQKWVPAVALMLIISVFSSIKGPYIDAVGLGKESYHINAHFFLFVALCISYYYATGKVALSVVLTTIFGIFDEMHQIFTPFRNASFFDLQVDSLGALIGGAFSWKLWPLIRNKRKNSRKK</sequence>
<dbReference type="AlphaFoldDB" id="A0A1F4W3W5"/>
<gene>
    <name evidence="3" type="ORF">A2399_02360</name>
</gene>
<dbReference type="Pfam" id="PF04892">
    <property type="entry name" value="VanZ"/>
    <property type="match status" value="1"/>
</dbReference>
<name>A0A1F4W3W5_UNCKA</name>
<dbReference type="NCBIfam" id="NF037970">
    <property type="entry name" value="vanZ_1"/>
    <property type="match status" value="1"/>
</dbReference>
<keyword evidence="1" id="KW-0472">Membrane</keyword>
<dbReference type="Proteomes" id="UP000177955">
    <property type="component" value="Unassembled WGS sequence"/>
</dbReference>
<comment type="caution">
    <text evidence="3">The sequence shown here is derived from an EMBL/GenBank/DDBJ whole genome shotgun (WGS) entry which is preliminary data.</text>
</comment>
<feature type="transmembrane region" description="Helical" evidence="1">
    <location>
        <begin position="44"/>
        <end position="61"/>
    </location>
</feature>
<proteinExistence type="predicted"/>
<reference evidence="3 4" key="1">
    <citation type="journal article" date="2016" name="Nat. Commun.">
        <title>Thousands of microbial genomes shed light on interconnected biogeochemical processes in an aquifer system.</title>
        <authorList>
            <person name="Anantharaman K."/>
            <person name="Brown C.T."/>
            <person name="Hug L.A."/>
            <person name="Sharon I."/>
            <person name="Castelle C.J."/>
            <person name="Probst A.J."/>
            <person name="Thomas B.C."/>
            <person name="Singh A."/>
            <person name="Wilkins M.J."/>
            <person name="Karaoz U."/>
            <person name="Brodie E.L."/>
            <person name="Williams K.H."/>
            <person name="Hubbard S.S."/>
            <person name="Banfield J.F."/>
        </authorList>
    </citation>
    <scope>NUCLEOTIDE SEQUENCE [LARGE SCALE GENOMIC DNA]</scope>
</reference>
<evidence type="ECO:0000313" key="4">
    <source>
        <dbReference type="Proteomes" id="UP000177955"/>
    </source>
</evidence>
<feature type="domain" description="VanZ-like" evidence="2">
    <location>
        <begin position="47"/>
        <end position="108"/>
    </location>
</feature>
<keyword evidence="1" id="KW-0812">Transmembrane</keyword>
<evidence type="ECO:0000313" key="3">
    <source>
        <dbReference type="EMBL" id="OGC64132.1"/>
    </source>
</evidence>
<feature type="transmembrane region" description="Helical" evidence="1">
    <location>
        <begin position="12"/>
        <end position="32"/>
    </location>
</feature>
<organism evidence="3 4">
    <name type="scientific">candidate division WWE3 bacterium RIFOXYB1_FULL_42_27</name>
    <dbReference type="NCBI Taxonomy" id="1802638"/>
    <lineage>
        <taxon>Bacteria</taxon>
        <taxon>Katanobacteria</taxon>
    </lineage>
</organism>
<evidence type="ECO:0000256" key="1">
    <source>
        <dbReference type="SAM" id="Phobius"/>
    </source>
</evidence>
<accession>A0A1F4W3W5</accession>
<evidence type="ECO:0000259" key="2">
    <source>
        <dbReference type="Pfam" id="PF04892"/>
    </source>
</evidence>
<dbReference type="InterPro" id="IPR006976">
    <property type="entry name" value="VanZ-like"/>
</dbReference>
<protein>
    <recommendedName>
        <fullName evidence="2">VanZ-like domain-containing protein</fullName>
    </recommendedName>
</protein>
<keyword evidence="1" id="KW-1133">Transmembrane helix</keyword>